<dbReference type="InterPro" id="IPR036866">
    <property type="entry name" value="RibonucZ/Hydroxyglut_hydro"/>
</dbReference>
<comment type="caution">
    <text evidence="2">The sequence shown here is derived from an EMBL/GenBank/DDBJ whole genome shotgun (WGS) entry which is preliminary data.</text>
</comment>
<evidence type="ECO:0000313" key="3">
    <source>
        <dbReference type="Proteomes" id="UP000198506"/>
    </source>
</evidence>
<gene>
    <name evidence="2" type="ORF">SAMN04487783_0607</name>
</gene>
<dbReference type="SUPFAM" id="SSF56281">
    <property type="entry name" value="Metallo-hydrolase/oxidoreductase"/>
    <property type="match status" value="1"/>
</dbReference>
<evidence type="ECO:0000313" key="2">
    <source>
        <dbReference type="EMBL" id="SFS01950.1"/>
    </source>
</evidence>
<protein>
    <recommendedName>
        <fullName evidence="1">Metallo-beta-lactamase domain-containing protein</fullName>
    </recommendedName>
</protein>
<keyword evidence="3" id="KW-1185">Reference proteome</keyword>
<feature type="domain" description="Metallo-beta-lactamase" evidence="1">
    <location>
        <begin position="78"/>
        <end position="246"/>
    </location>
</feature>
<evidence type="ECO:0000259" key="1">
    <source>
        <dbReference type="SMART" id="SM00849"/>
    </source>
</evidence>
<reference evidence="2 3" key="1">
    <citation type="submission" date="2016-10" db="EMBL/GenBank/DDBJ databases">
        <authorList>
            <person name="Varghese N."/>
            <person name="Submissions S."/>
        </authorList>
    </citation>
    <scope>NUCLEOTIDE SEQUENCE [LARGE SCALE GENOMIC DNA]</scope>
    <source>
        <strain evidence="2 3">IAM 15147</strain>
    </source>
</reference>
<accession>A0AA94HKW0</accession>
<sequence length="277" mass="29996">MVAGAAHATILCATCGVESAEPLPETCPICADERQWVPKHGQAWTSTDVHARDGMRIDVVEDEPRLWALTSEPAVGIGQRALLVQTDAGNLLWDPIGTITDDAVEQVRELGGLAAIAASHPHMFGVQCAWAEALDARVLVSERDAAWIQRRHERIELWDGELEPLPGVRLIRFGGHFPGSAMVLWAAGSGGDGSLLAGDTIQPKPDRASLSFMRSFPNNIPMSPGVVRRIADQLAPLSYRRIYGNIPGQLIEDGPAAVERSASRHIAWCRGEHDDLT</sequence>
<dbReference type="AlphaFoldDB" id="A0AA94HKW0"/>
<dbReference type="Gene3D" id="3.60.15.10">
    <property type="entry name" value="Ribonuclease Z/Hydroxyacylglutathione hydrolase-like"/>
    <property type="match status" value="1"/>
</dbReference>
<dbReference type="SMART" id="SM00849">
    <property type="entry name" value="Lactamase_B"/>
    <property type="match status" value="1"/>
</dbReference>
<dbReference type="Proteomes" id="UP000198506">
    <property type="component" value="Unassembled WGS sequence"/>
</dbReference>
<dbReference type="EMBL" id="FOZN01000001">
    <property type="protein sequence ID" value="SFS01950.1"/>
    <property type="molecule type" value="Genomic_DNA"/>
</dbReference>
<dbReference type="RefSeq" id="WP_092915685.1">
    <property type="nucleotide sequence ID" value="NZ_FOZN01000001.1"/>
</dbReference>
<proteinExistence type="predicted"/>
<organism evidence="2 3">
    <name type="scientific">Agrococcus baldri</name>
    <dbReference type="NCBI Taxonomy" id="153730"/>
    <lineage>
        <taxon>Bacteria</taxon>
        <taxon>Bacillati</taxon>
        <taxon>Actinomycetota</taxon>
        <taxon>Actinomycetes</taxon>
        <taxon>Micrococcales</taxon>
        <taxon>Microbacteriaceae</taxon>
        <taxon>Agrococcus</taxon>
    </lineage>
</organism>
<dbReference type="PANTHER" id="PTHR36839">
    <property type="entry name" value="METALLO-BETA-LACTAMASE FAMILY PROTEIN (AFU_ORTHOLOGUE AFUA_5G12770)"/>
    <property type="match status" value="1"/>
</dbReference>
<name>A0AA94HKW0_9MICO</name>
<dbReference type="PANTHER" id="PTHR36839:SF1">
    <property type="entry name" value="METALLO-BETA-LACTAMASE FAMILY PROTEIN (AFU_ORTHOLOGUE AFUA_5G12770)"/>
    <property type="match status" value="1"/>
</dbReference>
<dbReference type="InterPro" id="IPR001279">
    <property type="entry name" value="Metallo-B-lactamas"/>
</dbReference>